<name>A0A9P7AIC4_9AGAM</name>
<accession>A0A9P7AIC4</accession>
<dbReference type="OrthoDB" id="3145912at2759"/>
<dbReference type="EMBL" id="JABBWE010000053">
    <property type="protein sequence ID" value="KAG1790104.1"/>
    <property type="molecule type" value="Genomic_DNA"/>
</dbReference>
<dbReference type="GeneID" id="64600856"/>
<protein>
    <submittedName>
        <fullName evidence="2">Uncharacterized protein</fullName>
    </submittedName>
</protein>
<feature type="region of interest" description="Disordered" evidence="1">
    <location>
        <begin position="313"/>
        <end position="366"/>
    </location>
</feature>
<reference evidence="2" key="1">
    <citation type="journal article" date="2020" name="New Phytol.">
        <title>Comparative genomics reveals dynamic genome evolution in host specialist ectomycorrhizal fungi.</title>
        <authorList>
            <person name="Lofgren L.A."/>
            <person name="Nguyen N.H."/>
            <person name="Vilgalys R."/>
            <person name="Ruytinx J."/>
            <person name="Liao H.L."/>
            <person name="Branco S."/>
            <person name="Kuo A."/>
            <person name="LaButti K."/>
            <person name="Lipzen A."/>
            <person name="Andreopoulos W."/>
            <person name="Pangilinan J."/>
            <person name="Riley R."/>
            <person name="Hundley H."/>
            <person name="Na H."/>
            <person name="Barry K."/>
            <person name="Grigoriev I.V."/>
            <person name="Stajich J.E."/>
            <person name="Kennedy P.G."/>
        </authorList>
    </citation>
    <scope>NUCLEOTIDE SEQUENCE</scope>
    <source>
        <strain evidence="2">S12</strain>
    </source>
</reference>
<organism evidence="2 3">
    <name type="scientific">Suillus plorans</name>
    <dbReference type="NCBI Taxonomy" id="116603"/>
    <lineage>
        <taxon>Eukaryota</taxon>
        <taxon>Fungi</taxon>
        <taxon>Dikarya</taxon>
        <taxon>Basidiomycota</taxon>
        <taxon>Agaricomycotina</taxon>
        <taxon>Agaricomycetes</taxon>
        <taxon>Agaricomycetidae</taxon>
        <taxon>Boletales</taxon>
        <taxon>Suillineae</taxon>
        <taxon>Suillaceae</taxon>
        <taxon>Suillus</taxon>
    </lineage>
</organism>
<dbReference type="RefSeq" id="XP_041157089.1">
    <property type="nucleotide sequence ID" value="XM_041307092.1"/>
</dbReference>
<evidence type="ECO:0000313" key="2">
    <source>
        <dbReference type="EMBL" id="KAG1790104.1"/>
    </source>
</evidence>
<evidence type="ECO:0000256" key="1">
    <source>
        <dbReference type="SAM" id="MobiDB-lite"/>
    </source>
</evidence>
<evidence type="ECO:0000313" key="3">
    <source>
        <dbReference type="Proteomes" id="UP000719766"/>
    </source>
</evidence>
<sequence length="366" mass="42031">MNIFEIATRTRHGAAAGILYQRRTKSWFEKTLYEKVLLPDDEMAQEFLECLRRRKMPEEFAETSIKAICLSGDVEFNTVMEILSLCKGIKNLALIPDSEDFQTNVSTVLQILDALPLKVLSLQIGVHLTDTLISHASYLSTITHLEIDRYSMTRDIDIQRFLNLTHLAIWSTINSQEGMKPSLLQRLLSHPALEVLVLRAEDHKILAEFLERHMIYDPRIVLATSRVYIWDDLGRACMTFWELADEKANLTEPNHNKHRCFTRTTLINRISDFMDIEHVPEDDLDHESFQCRIIGNDGTVTWGYYSNTSDGMPMIEDSDYDTEESEDYDNTHEEEGEYAPDEDGIDADAGHHDTDEVDSDGGHDEQ</sequence>
<gene>
    <name evidence="2" type="ORF">HD556DRAFT_1446456</name>
</gene>
<feature type="compositionally biased region" description="Basic and acidic residues" evidence="1">
    <location>
        <begin position="348"/>
        <end position="366"/>
    </location>
</feature>
<feature type="compositionally biased region" description="Acidic residues" evidence="1">
    <location>
        <begin position="316"/>
        <end position="346"/>
    </location>
</feature>
<keyword evidence="3" id="KW-1185">Reference proteome</keyword>
<dbReference type="Proteomes" id="UP000719766">
    <property type="component" value="Unassembled WGS sequence"/>
</dbReference>
<comment type="caution">
    <text evidence="2">The sequence shown here is derived from an EMBL/GenBank/DDBJ whole genome shotgun (WGS) entry which is preliminary data.</text>
</comment>
<proteinExistence type="predicted"/>
<dbReference type="AlphaFoldDB" id="A0A9P7AIC4"/>